<dbReference type="Gene3D" id="6.10.250.690">
    <property type="match status" value="1"/>
</dbReference>
<evidence type="ECO:0000313" key="12">
    <source>
        <dbReference type="EMBL" id="SHI05832.1"/>
    </source>
</evidence>
<dbReference type="Proteomes" id="UP000184447">
    <property type="component" value="Unassembled WGS sequence"/>
</dbReference>
<dbReference type="FunFam" id="3.40.50.2300:FF:000002">
    <property type="entry name" value="DNA-binding response regulator PhoP"/>
    <property type="match status" value="1"/>
</dbReference>
<dbReference type="OrthoDB" id="9790442at2"/>
<dbReference type="PANTHER" id="PTHR48111">
    <property type="entry name" value="REGULATOR OF RPOS"/>
    <property type="match status" value="1"/>
</dbReference>
<dbReference type="RefSeq" id="WP_073340905.1">
    <property type="nucleotide sequence ID" value="NZ_FQXM01000047.1"/>
</dbReference>
<feature type="modified residue" description="4-aspartylphosphate" evidence="8">
    <location>
        <position position="51"/>
    </location>
</feature>
<reference evidence="12 13" key="1">
    <citation type="submission" date="2016-11" db="EMBL/GenBank/DDBJ databases">
        <authorList>
            <person name="Jaros S."/>
            <person name="Januszkiewicz K."/>
            <person name="Wedrychowicz H."/>
        </authorList>
    </citation>
    <scope>NUCLEOTIDE SEQUENCE [LARGE SCALE GENOMIC DNA]</scope>
    <source>
        <strain evidence="12 13">DSM 8605</strain>
    </source>
</reference>
<evidence type="ECO:0000259" key="11">
    <source>
        <dbReference type="PROSITE" id="PS51755"/>
    </source>
</evidence>
<evidence type="ECO:0000256" key="4">
    <source>
        <dbReference type="ARBA" id="ARBA00023015"/>
    </source>
</evidence>
<accession>A0A1M5Y1F1</accession>
<dbReference type="GO" id="GO:0005829">
    <property type="term" value="C:cytosol"/>
    <property type="evidence" value="ECO:0007669"/>
    <property type="project" value="TreeGrafter"/>
</dbReference>
<dbReference type="SMART" id="SM00862">
    <property type="entry name" value="Trans_reg_C"/>
    <property type="match status" value="1"/>
</dbReference>
<dbReference type="InterPro" id="IPR036388">
    <property type="entry name" value="WH-like_DNA-bd_sf"/>
</dbReference>
<organism evidence="12 13">
    <name type="scientific">Clostridium grantii DSM 8605</name>
    <dbReference type="NCBI Taxonomy" id="1121316"/>
    <lineage>
        <taxon>Bacteria</taxon>
        <taxon>Bacillati</taxon>
        <taxon>Bacillota</taxon>
        <taxon>Clostridia</taxon>
        <taxon>Eubacteriales</taxon>
        <taxon>Clostridiaceae</taxon>
        <taxon>Clostridium</taxon>
    </lineage>
</organism>
<dbReference type="CDD" id="cd17625">
    <property type="entry name" value="REC_OmpR_DrrD-like"/>
    <property type="match status" value="1"/>
</dbReference>
<evidence type="ECO:0000256" key="9">
    <source>
        <dbReference type="PROSITE-ProRule" id="PRU01091"/>
    </source>
</evidence>
<evidence type="ECO:0000256" key="6">
    <source>
        <dbReference type="ARBA" id="ARBA00023163"/>
    </source>
</evidence>
<keyword evidence="6" id="KW-0804">Transcription</keyword>
<dbReference type="GO" id="GO:0006355">
    <property type="term" value="P:regulation of DNA-templated transcription"/>
    <property type="evidence" value="ECO:0007669"/>
    <property type="project" value="InterPro"/>
</dbReference>
<name>A0A1M5Y1F1_9CLOT</name>
<dbReference type="Gene3D" id="1.10.10.10">
    <property type="entry name" value="Winged helix-like DNA-binding domain superfamily/Winged helix DNA-binding domain"/>
    <property type="match status" value="1"/>
</dbReference>
<keyword evidence="2 8" id="KW-0597">Phosphoprotein</keyword>
<dbReference type="InterPro" id="IPR011006">
    <property type="entry name" value="CheY-like_superfamily"/>
</dbReference>
<evidence type="ECO:0000256" key="2">
    <source>
        <dbReference type="ARBA" id="ARBA00022553"/>
    </source>
</evidence>
<sequence>MRLLLAEDEKELSKALVAILKHSNYSVDAVYDGEEALTYLQTENYDGAILDIMMPKMDGITVLKTIREKGNNIPVLMLTAKAEIDDRVVGLDSGADDYLTKPFATKELLARIRSMTRKENEITNSVLTFGNINLNRSNFELSSDSGSFRLANKEFQMLEMLMINPGNIISADRFMEKIWRNDSEAEINVVWIYISYLRKKLASLSANVHIKIDNNKAYSLEGLE</sequence>
<evidence type="ECO:0000256" key="7">
    <source>
        <dbReference type="ARBA" id="ARBA00024867"/>
    </source>
</evidence>
<dbReference type="GO" id="GO:0000976">
    <property type="term" value="F:transcription cis-regulatory region binding"/>
    <property type="evidence" value="ECO:0007669"/>
    <property type="project" value="TreeGrafter"/>
</dbReference>
<dbReference type="PROSITE" id="PS51755">
    <property type="entry name" value="OMPR_PHOB"/>
    <property type="match status" value="1"/>
</dbReference>
<dbReference type="SUPFAM" id="SSF52172">
    <property type="entry name" value="CheY-like"/>
    <property type="match status" value="1"/>
</dbReference>
<comment type="function">
    <text evidence="7">May play the central regulatory role in sporulation. It may be an element of the effector pathway responsible for the activation of sporulation genes in response to nutritional stress. Spo0A may act in concert with spo0H (a sigma factor) to control the expression of some genes that are critical to the sporulation process.</text>
</comment>
<dbReference type="PROSITE" id="PS50110">
    <property type="entry name" value="RESPONSE_REGULATORY"/>
    <property type="match status" value="1"/>
</dbReference>
<evidence type="ECO:0000259" key="10">
    <source>
        <dbReference type="PROSITE" id="PS50110"/>
    </source>
</evidence>
<evidence type="ECO:0000313" key="13">
    <source>
        <dbReference type="Proteomes" id="UP000184447"/>
    </source>
</evidence>
<dbReference type="PANTHER" id="PTHR48111:SF22">
    <property type="entry name" value="REGULATOR OF RPOS"/>
    <property type="match status" value="1"/>
</dbReference>
<feature type="DNA-binding region" description="OmpR/PhoB-type" evidence="9">
    <location>
        <begin position="124"/>
        <end position="222"/>
    </location>
</feature>
<evidence type="ECO:0000256" key="5">
    <source>
        <dbReference type="ARBA" id="ARBA00023125"/>
    </source>
</evidence>
<keyword evidence="3" id="KW-0902">Two-component regulatory system</keyword>
<dbReference type="InterPro" id="IPR001789">
    <property type="entry name" value="Sig_transdc_resp-reg_receiver"/>
</dbReference>
<protein>
    <recommendedName>
        <fullName evidence="1">Stage 0 sporulation protein A homolog</fullName>
    </recommendedName>
</protein>
<dbReference type="Pfam" id="PF00486">
    <property type="entry name" value="Trans_reg_C"/>
    <property type="match status" value="1"/>
</dbReference>
<dbReference type="CDD" id="cd00383">
    <property type="entry name" value="trans_reg_C"/>
    <property type="match status" value="1"/>
</dbReference>
<keyword evidence="13" id="KW-1185">Reference proteome</keyword>
<dbReference type="Gene3D" id="3.40.50.2300">
    <property type="match status" value="1"/>
</dbReference>
<dbReference type="GO" id="GO:0032993">
    <property type="term" value="C:protein-DNA complex"/>
    <property type="evidence" value="ECO:0007669"/>
    <property type="project" value="TreeGrafter"/>
</dbReference>
<dbReference type="AlphaFoldDB" id="A0A1M5Y1F1"/>
<feature type="domain" description="OmpR/PhoB-type" evidence="11">
    <location>
        <begin position="124"/>
        <end position="222"/>
    </location>
</feature>
<dbReference type="STRING" id="1121316.SAMN02745207_04117"/>
<dbReference type="EMBL" id="FQXM01000047">
    <property type="protein sequence ID" value="SHI05832.1"/>
    <property type="molecule type" value="Genomic_DNA"/>
</dbReference>
<keyword evidence="4" id="KW-0805">Transcription regulation</keyword>
<dbReference type="Pfam" id="PF00072">
    <property type="entry name" value="Response_reg"/>
    <property type="match status" value="1"/>
</dbReference>
<evidence type="ECO:0000256" key="8">
    <source>
        <dbReference type="PROSITE-ProRule" id="PRU00169"/>
    </source>
</evidence>
<dbReference type="SMART" id="SM00448">
    <property type="entry name" value="REC"/>
    <property type="match status" value="1"/>
</dbReference>
<evidence type="ECO:0000256" key="1">
    <source>
        <dbReference type="ARBA" id="ARBA00018672"/>
    </source>
</evidence>
<feature type="domain" description="Response regulatory" evidence="10">
    <location>
        <begin position="2"/>
        <end position="116"/>
    </location>
</feature>
<evidence type="ECO:0000256" key="3">
    <source>
        <dbReference type="ARBA" id="ARBA00023012"/>
    </source>
</evidence>
<dbReference type="GO" id="GO:0000156">
    <property type="term" value="F:phosphorelay response regulator activity"/>
    <property type="evidence" value="ECO:0007669"/>
    <property type="project" value="TreeGrafter"/>
</dbReference>
<keyword evidence="5 9" id="KW-0238">DNA-binding</keyword>
<dbReference type="InterPro" id="IPR039420">
    <property type="entry name" value="WalR-like"/>
</dbReference>
<dbReference type="InterPro" id="IPR001867">
    <property type="entry name" value="OmpR/PhoB-type_DNA-bd"/>
</dbReference>
<gene>
    <name evidence="12" type="ORF">SAMN02745207_04117</name>
</gene>
<proteinExistence type="predicted"/>